<evidence type="ECO:0000256" key="7">
    <source>
        <dbReference type="ARBA" id="ARBA00039751"/>
    </source>
</evidence>
<protein>
    <recommendedName>
        <fullName evidence="7">D-amino-acid oxidase</fullName>
        <ecNumber evidence="6">1.4.3.3</ecNumber>
    </recommendedName>
</protein>
<dbReference type="GO" id="GO:0003884">
    <property type="term" value="F:D-amino-acid oxidase activity"/>
    <property type="evidence" value="ECO:0007669"/>
    <property type="project" value="UniProtKB-EC"/>
</dbReference>
<dbReference type="InterPro" id="IPR006076">
    <property type="entry name" value="FAD-dep_OxRdtase"/>
</dbReference>
<sequence>MIVVGAGVTGLTSAIVLAERGREVEVWTRSPSAETTSALAGGLWWPYCIEPREAAGQWALRSLAVLTGLAARPAETGVRMVGGVHAGVVPAELGAWAARVPGLRGAGAGEVPRGWDRGVRARLPLIDMPAHLDYLQRRLAAAGGTVSVRRVSSLAQVARTARTVVNCTGLGARDLVPDPSVHPVHGQLVIVEDPGVEEWFTVAAEGRADTVYVLPQPYGVVLGGTARAHVWDRTPSPCTAQAIISRCSRVFPGLGRARVLGHRVGLRPARPRVRLEAERLPGGGLLVHNYGHGGAGVTVSWGCALEAADLAEG</sequence>
<comment type="cofactor">
    <cofactor evidence="1 9">
        <name>FAD</name>
        <dbReference type="ChEBI" id="CHEBI:57692"/>
    </cofactor>
</comment>
<organism evidence="11 12">
    <name type="scientific">Streptomyces cinnamoneus</name>
    <name type="common">Streptoverticillium cinnamoneum</name>
    <dbReference type="NCBI Taxonomy" id="53446"/>
    <lineage>
        <taxon>Bacteria</taxon>
        <taxon>Bacillati</taxon>
        <taxon>Actinomycetota</taxon>
        <taxon>Actinomycetes</taxon>
        <taxon>Kitasatosporales</taxon>
        <taxon>Streptomycetaceae</taxon>
        <taxon>Streptomyces</taxon>
        <taxon>Streptomyces cinnamoneus group</taxon>
    </lineage>
</organism>
<dbReference type="SUPFAM" id="SSF54373">
    <property type="entry name" value="FAD-linked reductases, C-terminal domain"/>
    <property type="match status" value="1"/>
</dbReference>
<evidence type="ECO:0000313" key="11">
    <source>
        <dbReference type="EMBL" id="GHC55454.1"/>
    </source>
</evidence>
<evidence type="ECO:0000256" key="2">
    <source>
        <dbReference type="ARBA" id="ARBA00006730"/>
    </source>
</evidence>
<reference evidence="11" key="2">
    <citation type="submission" date="2020-09" db="EMBL/GenBank/DDBJ databases">
        <authorList>
            <person name="Sun Q."/>
            <person name="Ohkuma M."/>
        </authorList>
    </citation>
    <scope>NUCLEOTIDE SEQUENCE</scope>
    <source>
        <strain evidence="11">JCM 4633</strain>
    </source>
</reference>
<dbReference type="PROSITE" id="PS00677">
    <property type="entry name" value="DAO"/>
    <property type="match status" value="1"/>
</dbReference>
<evidence type="ECO:0000313" key="12">
    <source>
        <dbReference type="Proteomes" id="UP000646244"/>
    </source>
</evidence>
<feature type="binding site" evidence="9">
    <location>
        <position position="267"/>
    </location>
    <ligand>
        <name>D-dopa</name>
        <dbReference type="ChEBI" id="CHEBI:149689"/>
    </ligand>
</feature>
<evidence type="ECO:0000259" key="10">
    <source>
        <dbReference type="Pfam" id="PF01266"/>
    </source>
</evidence>
<evidence type="ECO:0000256" key="4">
    <source>
        <dbReference type="ARBA" id="ARBA00022827"/>
    </source>
</evidence>
<evidence type="ECO:0000256" key="1">
    <source>
        <dbReference type="ARBA" id="ARBA00001974"/>
    </source>
</evidence>
<gene>
    <name evidence="11" type="ORF">GCM10010507_34940</name>
</gene>
<feature type="binding site" evidence="9">
    <location>
        <position position="151"/>
    </location>
    <ligand>
        <name>FAD</name>
        <dbReference type="ChEBI" id="CHEBI:57692"/>
    </ligand>
</feature>
<dbReference type="InterPro" id="IPR006181">
    <property type="entry name" value="D-amino_acid_oxidase_CS"/>
</dbReference>
<feature type="binding site" evidence="9">
    <location>
        <position position="168"/>
    </location>
    <ligand>
        <name>FAD</name>
        <dbReference type="ChEBI" id="CHEBI:57692"/>
    </ligand>
</feature>
<evidence type="ECO:0000256" key="6">
    <source>
        <dbReference type="ARBA" id="ARBA00039101"/>
    </source>
</evidence>
<evidence type="ECO:0000256" key="5">
    <source>
        <dbReference type="ARBA" id="ARBA00023002"/>
    </source>
</evidence>
<dbReference type="GO" id="GO:0005737">
    <property type="term" value="C:cytoplasm"/>
    <property type="evidence" value="ECO:0007669"/>
    <property type="project" value="TreeGrafter"/>
</dbReference>
<feature type="binding site" evidence="9">
    <location>
        <position position="294"/>
    </location>
    <ligand>
        <name>D-dopa</name>
        <dbReference type="ChEBI" id="CHEBI:149689"/>
    </ligand>
</feature>
<feature type="domain" description="FAD dependent oxidoreductase" evidence="10">
    <location>
        <begin position="2"/>
        <end position="310"/>
    </location>
</feature>
<evidence type="ECO:0000256" key="8">
    <source>
        <dbReference type="ARBA" id="ARBA00049547"/>
    </source>
</evidence>
<keyword evidence="3" id="KW-0285">Flavoprotein</keyword>
<evidence type="ECO:0000256" key="9">
    <source>
        <dbReference type="PIRSR" id="PIRSR000189-1"/>
    </source>
</evidence>
<comment type="similarity">
    <text evidence="2">Belongs to the DAMOX/DASOX family.</text>
</comment>
<dbReference type="PIRSF" id="PIRSF000189">
    <property type="entry name" value="D-aa_oxidase"/>
    <property type="match status" value="1"/>
</dbReference>
<dbReference type="InterPro" id="IPR023209">
    <property type="entry name" value="DAO"/>
</dbReference>
<dbReference type="EC" id="1.4.3.3" evidence="6"/>
<comment type="catalytic activity">
    <reaction evidence="8">
        <text>a D-alpha-amino acid + O2 + H2O = a 2-oxocarboxylate + H2O2 + NH4(+)</text>
        <dbReference type="Rhea" id="RHEA:21816"/>
        <dbReference type="ChEBI" id="CHEBI:15377"/>
        <dbReference type="ChEBI" id="CHEBI:15379"/>
        <dbReference type="ChEBI" id="CHEBI:16240"/>
        <dbReference type="ChEBI" id="CHEBI:28938"/>
        <dbReference type="ChEBI" id="CHEBI:35179"/>
        <dbReference type="ChEBI" id="CHEBI:59871"/>
        <dbReference type="EC" id="1.4.3.3"/>
    </reaction>
    <physiologicalReaction direction="left-to-right" evidence="8">
        <dbReference type="Rhea" id="RHEA:21817"/>
    </physiologicalReaction>
</comment>
<dbReference type="Pfam" id="PF01266">
    <property type="entry name" value="DAO"/>
    <property type="match status" value="1"/>
</dbReference>
<proteinExistence type="inferred from homology"/>
<name>A0A918TNX6_STRCJ</name>
<feature type="binding site" evidence="9">
    <location>
        <position position="212"/>
    </location>
    <ligand>
        <name>D-dopa</name>
        <dbReference type="ChEBI" id="CHEBI:149689"/>
    </ligand>
</feature>
<dbReference type="GO" id="GO:0071949">
    <property type="term" value="F:FAD binding"/>
    <property type="evidence" value="ECO:0007669"/>
    <property type="project" value="InterPro"/>
</dbReference>
<dbReference type="GO" id="GO:0019478">
    <property type="term" value="P:D-amino acid catabolic process"/>
    <property type="evidence" value="ECO:0007669"/>
    <property type="project" value="TreeGrafter"/>
</dbReference>
<accession>A0A918TNX6</accession>
<reference evidence="11" key="1">
    <citation type="journal article" date="2014" name="Int. J. Syst. Evol. Microbiol.">
        <title>Complete genome sequence of Corynebacterium casei LMG S-19264T (=DSM 44701T), isolated from a smear-ripened cheese.</title>
        <authorList>
            <consortium name="US DOE Joint Genome Institute (JGI-PGF)"/>
            <person name="Walter F."/>
            <person name="Albersmeier A."/>
            <person name="Kalinowski J."/>
            <person name="Ruckert C."/>
        </authorList>
    </citation>
    <scope>NUCLEOTIDE SEQUENCE</scope>
    <source>
        <strain evidence="11">JCM 4633</strain>
    </source>
</reference>
<dbReference type="Gene3D" id="3.40.50.720">
    <property type="entry name" value="NAD(P)-binding Rossmann-like Domain"/>
    <property type="match status" value="1"/>
</dbReference>
<dbReference type="Proteomes" id="UP000646244">
    <property type="component" value="Unassembled WGS sequence"/>
</dbReference>
<dbReference type="SUPFAM" id="SSF51971">
    <property type="entry name" value="Nucleotide-binding domain"/>
    <property type="match status" value="1"/>
</dbReference>
<dbReference type="Gene3D" id="3.30.9.10">
    <property type="entry name" value="D-Amino Acid Oxidase, subunit A, domain 2"/>
    <property type="match status" value="1"/>
</dbReference>
<keyword evidence="5" id="KW-0560">Oxidoreductase</keyword>
<feature type="binding site" evidence="9">
    <location>
        <begin position="293"/>
        <end position="298"/>
    </location>
    <ligand>
        <name>FAD</name>
        <dbReference type="ChEBI" id="CHEBI:57692"/>
    </ligand>
</feature>
<dbReference type="PANTHER" id="PTHR11530">
    <property type="entry name" value="D-AMINO ACID OXIDASE"/>
    <property type="match status" value="1"/>
</dbReference>
<dbReference type="PANTHER" id="PTHR11530:SF11">
    <property type="entry name" value="D-ASPARTATE OXIDASE"/>
    <property type="match status" value="1"/>
</dbReference>
<keyword evidence="4 9" id="KW-0274">FAD</keyword>
<comment type="caution">
    <text evidence="11">The sequence shown here is derived from an EMBL/GenBank/DDBJ whole genome shotgun (WGS) entry which is preliminary data.</text>
</comment>
<feature type="binding site" evidence="9">
    <location>
        <begin position="36"/>
        <end position="37"/>
    </location>
    <ligand>
        <name>FAD</name>
        <dbReference type="ChEBI" id="CHEBI:57692"/>
    </ligand>
</feature>
<dbReference type="EMBL" id="BMVB01000010">
    <property type="protein sequence ID" value="GHC55454.1"/>
    <property type="molecule type" value="Genomic_DNA"/>
</dbReference>
<dbReference type="AlphaFoldDB" id="A0A918TNX6"/>
<evidence type="ECO:0000256" key="3">
    <source>
        <dbReference type="ARBA" id="ARBA00022630"/>
    </source>
</evidence>